<feature type="non-terminal residue" evidence="1">
    <location>
        <position position="1"/>
    </location>
</feature>
<dbReference type="EMBL" id="AZIM01005712">
    <property type="protein sequence ID" value="ETE59269.1"/>
    <property type="molecule type" value="Genomic_DNA"/>
</dbReference>
<dbReference type="Proteomes" id="UP000018936">
    <property type="component" value="Unassembled WGS sequence"/>
</dbReference>
<dbReference type="OrthoDB" id="9427975at2759"/>
<comment type="caution">
    <text evidence="1">The sequence shown here is derived from an EMBL/GenBank/DDBJ whole genome shotgun (WGS) entry which is preliminary data.</text>
</comment>
<name>V8NAG6_OPHHA</name>
<evidence type="ECO:0000313" key="1">
    <source>
        <dbReference type="EMBL" id="ETE59269.1"/>
    </source>
</evidence>
<gene>
    <name evidence="1" type="ORF">L345_15002</name>
</gene>
<reference evidence="1 2" key="1">
    <citation type="journal article" date="2013" name="Proc. Natl. Acad. Sci. U.S.A.">
        <title>The king cobra genome reveals dynamic gene evolution and adaptation in the snake venom system.</title>
        <authorList>
            <person name="Vonk F.J."/>
            <person name="Casewell N.R."/>
            <person name="Henkel C.V."/>
            <person name="Heimberg A.M."/>
            <person name="Jansen H.J."/>
            <person name="McCleary R.J."/>
            <person name="Kerkkamp H.M."/>
            <person name="Vos R.A."/>
            <person name="Guerreiro I."/>
            <person name="Calvete J.J."/>
            <person name="Wuster W."/>
            <person name="Woods A.E."/>
            <person name="Logan J.M."/>
            <person name="Harrison R.A."/>
            <person name="Castoe T.A."/>
            <person name="de Koning A.P."/>
            <person name="Pollock D.D."/>
            <person name="Yandell M."/>
            <person name="Calderon D."/>
            <person name="Renjifo C."/>
            <person name="Currier R.B."/>
            <person name="Salgado D."/>
            <person name="Pla D."/>
            <person name="Sanz L."/>
            <person name="Hyder A.S."/>
            <person name="Ribeiro J.M."/>
            <person name="Arntzen J.W."/>
            <person name="van den Thillart G.E."/>
            <person name="Boetzer M."/>
            <person name="Pirovano W."/>
            <person name="Dirks R.P."/>
            <person name="Spaink H.P."/>
            <person name="Duboule D."/>
            <person name="McGlinn E."/>
            <person name="Kini R.M."/>
            <person name="Richardson M.K."/>
        </authorList>
    </citation>
    <scope>NUCLEOTIDE SEQUENCE</scope>
    <source>
        <tissue evidence="1">Blood</tissue>
    </source>
</reference>
<organism evidence="1 2">
    <name type="scientific">Ophiophagus hannah</name>
    <name type="common">King cobra</name>
    <name type="synonym">Naja hannah</name>
    <dbReference type="NCBI Taxonomy" id="8665"/>
    <lineage>
        <taxon>Eukaryota</taxon>
        <taxon>Metazoa</taxon>
        <taxon>Chordata</taxon>
        <taxon>Craniata</taxon>
        <taxon>Vertebrata</taxon>
        <taxon>Euteleostomi</taxon>
        <taxon>Lepidosauria</taxon>
        <taxon>Squamata</taxon>
        <taxon>Bifurcata</taxon>
        <taxon>Unidentata</taxon>
        <taxon>Episquamata</taxon>
        <taxon>Toxicofera</taxon>
        <taxon>Serpentes</taxon>
        <taxon>Colubroidea</taxon>
        <taxon>Elapidae</taxon>
        <taxon>Elapinae</taxon>
        <taxon>Ophiophagus</taxon>
    </lineage>
</organism>
<proteinExistence type="predicted"/>
<keyword evidence="2" id="KW-1185">Reference proteome</keyword>
<accession>V8NAG6</accession>
<evidence type="ECO:0000313" key="2">
    <source>
        <dbReference type="Proteomes" id="UP000018936"/>
    </source>
</evidence>
<protein>
    <submittedName>
        <fullName evidence="1">Uncharacterized protein</fullName>
    </submittedName>
</protein>
<sequence>MEWNGNRVECRVDSVKLASSQQRLLVLIQVEREAKVLKTIQKAILPSSMVLLEIHLLHKGLQETGERGMVLAGRAYYDGIAKIGDIAVASPVSKELETVQNGVRDRNYGNGQERPR</sequence>
<dbReference type="AlphaFoldDB" id="V8NAG6"/>